<dbReference type="PANTHER" id="PTHR10887:SF5">
    <property type="entry name" value="RNA HELICASE AQUARIUS"/>
    <property type="match status" value="1"/>
</dbReference>
<dbReference type="GO" id="GO:0003729">
    <property type="term" value="F:mRNA binding"/>
    <property type="evidence" value="ECO:0007669"/>
    <property type="project" value="TreeGrafter"/>
</dbReference>
<dbReference type="GO" id="GO:0071013">
    <property type="term" value="C:catalytic step 2 spliceosome"/>
    <property type="evidence" value="ECO:0007669"/>
    <property type="project" value="TreeGrafter"/>
</dbReference>
<feature type="domain" description="DNA2/NAM7 helicase-like C-terminal" evidence="2">
    <location>
        <begin position="112"/>
        <end position="282"/>
    </location>
</feature>
<reference evidence="3" key="1">
    <citation type="submission" date="2021-01" db="EMBL/GenBank/DDBJ databases">
        <authorList>
            <person name="Corre E."/>
            <person name="Pelletier E."/>
            <person name="Niang G."/>
            <person name="Scheremetjew M."/>
            <person name="Finn R."/>
            <person name="Kale V."/>
            <person name="Holt S."/>
            <person name="Cochrane G."/>
            <person name="Meng A."/>
            <person name="Brown T."/>
            <person name="Cohen L."/>
        </authorList>
    </citation>
    <scope>NUCLEOTIDE SEQUENCE</scope>
    <source>
        <strain evidence="3">DIVA3 518/3/11/1/6</strain>
    </source>
</reference>
<dbReference type="Pfam" id="PF13086">
    <property type="entry name" value="AAA_11"/>
    <property type="match status" value="1"/>
</dbReference>
<dbReference type="SUPFAM" id="SSF52540">
    <property type="entry name" value="P-loop containing nucleoside triphosphate hydrolases"/>
    <property type="match status" value="1"/>
</dbReference>
<evidence type="ECO:0008006" key="4">
    <source>
        <dbReference type="Google" id="ProtNLM"/>
    </source>
</evidence>
<dbReference type="PANTHER" id="PTHR10887">
    <property type="entry name" value="DNA2/NAM7 HELICASE FAMILY"/>
    <property type="match status" value="1"/>
</dbReference>
<evidence type="ECO:0000259" key="1">
    <source>
        <dbReference type="Pfam" id="PF13086"/>
    </source>
</evidence>
<dbReference type="CDD" id="cd18808">
    <property type="entry name" value="SF1_C_Upf1"/>
    <property type="match status" value="1"/>
</dbReference>
<dbReference type="Gene3D" id="3.40.50.300">
    <property type="entry name" value="P-loop containing nucleotide triphosphate hydrolases"/>
    <property type="match status" value="2"/>
</dbReference>
<dbReference type="InterPro" id="IPR041679">
    <property type="entry name" value="DNA2/NAM7-like_C"/>
</dbReference>
<dbReference type="InterPro" id="IPR027417">
    <property type="entry name" value="P-loop_NTPase"/>
</dbReference>
<proteinExistence type="predicted"/>
<dbReference type="InterPro" id="IPR045055">
    <property type="entry name" value="DNA2/NAM7-like"/>
</dbReference>
<gene>
    <name evidence="3" type="ORF">VSP0166_LOCUS15668</name>
</gene>
<dbReference type="Pfam" id="PF13087">
    <property type="entry name" value="AAA_12"/>
    <property type="match status" value="1"/>
</dbReference>
<sequence>MTQLLERLKKKLEQIEFSAKILAQESKQEQKKSILRSAAVVCATCSGVAMNRNLVPVSMFDSVIIEEAAKVLESECIYAFSKNLKRLVLVGDDQQMRSLVHEKKLKSFSDFDQSLLARLQRLGVPSIQLDQQTRARSSIADLYRWRYTNLRDHWTSHNIQEISNLPSSALAIHVKGNKSKGESNSAECSRILLFLEQLSAAGVKNEDITILSPYKKQKEFIRKRVSSRIQVCTVDEYQGKENDVVLVSMAFSGSRPSAFLCDERRVNVLTSRSKKLFVLFANLSALAQSPVWEPILTKLHQI</sequence>
<dbReference type="InterPro" id="IPR047187">
    <property type="entry name" value="SF1_C_Upf1"/>
</dbReference>
<dbReference type="AlphaFoldDB" id="A0A7S4IQG3"/>
<name>A0A7S4IQG3_9EUKA</name>
<dbReference type="GO" id="GO:0004386">
    <property type="term" value="F:helicase activity"/>
    <property type="evidence" value="ECO:0007669"/>
    <property type="project" value="InterPro"/>
</dbReference>
<evidence type="ECO:0000259" key="2">
    <source>
        <dbReference type="Pfam" id="PF13087"/>
    </source>
</evidence>
<organism evidence="3">
    <name type="scientific">Vannella robusta</name>
    <dbReference type="NCBI Taxonomy" id="1487602"/>
    <lineage>
        <taxon>Eukaryota</taxon>
        <taxon>Amoebozoa</taxon>
        <taxon>Discosea</taxon>
        <taxon>Flabellinia</taxon>
        <taxon>Vannellidae</taxon>
        <taxon>Vannella</taxon>
    </lineage>
</organism>
<accession>A0A7S4IQG3</accession>
<feature type="domain" description="DNA2/NAM7 helicase helicase" evidence="1">
    <location>
        <begin position="9"/>
        <end position="101"/>
    </location>
</feature>
<dbReference type="EMBL" id="HBKP01022448">
    <property type="protein sequence ID" value="CAE2236530.1"/>
    <property type="molecule type" value="Transcribed_RNA"/>
</dbReference>
<dbReference type="InterPro" id="IPR041677">
    <property type="entry name" value="DNA2/NAM7_AAA_11"/>
</dbReference>
<evidence type="ECO:0000313" key="3">
    <source>
        <dbReference type="EMBL" id="CAE2236530.1"/>
    </source>
</evidence>
<protein>
    <recommendedName>
        <fullName evidence="4">DNA2/NAM7 helicase-like C-terminal domain-containing protein</fullName>
    </recommendedName>
</protein>